<proteinExistence type="predicted"/>
<dbReference type="EnsemblPlants" id="AVESA.00010b.r2.5CG0874570.1">
    <property type="protein sequence ID" value="AVESA.00010b.r2.5CG0874570.1.CDS"/>
    <property type="gene ID" value="AVESA.00010b.r2.5CG0874570"/>
</dbReference>
<reference evidence="1" key="1">
    <citation type="submission" date="2021-05" db="EMBL/GenBank/DDBJ databases">
        <authorList>
            <person name="Scholz U."/>
            <person name="Mascher M."/>
            <person name="Fiebig A."/>
        </authorList>
    </citation>
    <scope>NUCLEOTIDE SEQUENCE [LARGE SCALE GENOMIC DNA]</scope>
</reference>
<organism evidence="1 2">
    <name type="scientific">Avena sativa</name>
    <name type="common">Oat</name>
    <dbReference type="NCBI Taxonomy" id="4498"/>
    <lineage>
        <taxon>Eukaryota</taxon>
        <taxon>Viridiplantae</taxon>
        <taxon>Streptophyta</taxon>
        <taxon>Embryophyta</taxon>
        <taxon>Tracheophyta</taxon>
        <taxon>Spermatophyta</taxon>
        <taxon>Magnoliopsida</taxon>
        <taxon>Liliopsida</taxon>
        <taxon>Poales</taxon>
        <taxon>Poaceae</taxon>
        <taxon>BOP clade</taxon>
        <taxon>Pooideae</taxon>
        <taxon>Poodae</taxon>
        <taxon>Poeae</taxon>
        <taxon>Poeae Chloroplast Group 1 (Aveneae type)</taxon>
        <taxon>Aveninae</taxon>
        <taxon>Avena</taxon>
    </lineage>
</organism>
<reference evidence="1" key="2">
    <citation type="submission" date="2025-09" db="UniProtKB">
        <authorList>
            <consortium name="EnsemblPlants"/>
        </authorList>
    </citation>
    <scope>IDENTIFICATION</scope>
</reference>
<accession>A0ACD5Y267</accession>
<protein>
    <submittedName>
        <fullName evidence="1">Uncharacterized protein</fullName>
    </submittedName>
</protein>
<dbReference type="Proteomes" id="UP001732700">
    <property type="component" value="Chromosome 5C"/>
</dbReference>
<name>A0ACD5Y267_AVESA</name>
<sequence length="389" mass="43547">MKRRALQALSTNLASRQPSAGRQASLRTWLYEPIGDDGECINSSHTVIGTPILRVNALKVNSAILAAKSPFFLKLFSNGMKESDDKQATLKIADSEEKAFMELLRFMYSGKLTPTTEPTLLVDILMVADKFEVISCMKLCGQRLIGLPMTLESAVLCLDLPSSIPVPAALTEAAKKFLAERYKQFLSSEFQDELMRVPLPGIMAILSSNQPGIASQEDVYDFVLRWADSRYPNSEERRKILSSCLLPLAPQVCSKTNAIQIDQPSCIVDFTLKHEQCARLFPSGSIRSPPFHCAGHGFFLSVHCMMEHFVLLIQKLEHNVPVTEAIDYKIEFKKKPSLEFVTKYMQTATTGSKETIGCKAPWSKFIDGPWFIDGKFHLRVHINRAVVVR</sequence>
<evidence type="ECO:0000313" key="2">
    <source>
        <dbReference type="Proteomes" id="UP001732700"/>
    </source>
</evidence>
<evidence type="ECO:0000313" key="1">
    <source>
        <dbReference type="EnsemblPlants" id="AVESA.00010b.r2.5CG0874570.1.CDS"/>
    </source>
</evidence>
<keyword evidence="2" id="KW-1185">Reference proteome</keyword>